<proteinExistence type="predicted"/>
<name>A0A9P9IMM4_9HYPO</name>
<gene>
    <name evidence="2" type="ORF">EDB81DRAFT_846974</name>
</gene>
<evidence type="ECO:0000256" key="1">
    <source>
        <dbReference type="SAM" id="MobiDB-lite"/>
    </source>
</evidence>
<dbReference type="Proteomes" id="UP000738349">
    <property type="component" value="Unassembled WGS sequence"/>
</dbReference>
<feature type="compositionally biased region" description="Basic and acidic residues" evidence="1">
    <location>
        <begin position="251"/>
        <end position="276"/>
    </location>
</feature>
<evidence type="ECO:0000313" key="2">
    <source>
        <dbReference type="EMBL" id="KAH7124685.1"/>
    </source>
</evidence>
<accession>A0A9P9IMM4</accession>
<dbReference type="EMBL" id="JAGMUV010000021">
    <property type="protein sequence ID" value="KAH7124685.1"/>
    <property type="molecule type" value="Genomic_DNA"/>
</dbReference>
<sequence length="398" mass="44782">MIDSYKSAVPELTEGNSQRQPGRPTQIWRVAVSDREPATALPSLSIAELTRQCVSAFETCVRHERLMKHQWAENRFADFNLFVDGVGALSASTASLDSRFESRPDDLVLIKSVLTMLKNFLVQCIRCAEAQSSTDEAIDKVDSSLDNLALIAVAIRKTGKRSRLEKADRKFKPEEHAELKDFLRILCLRRHTRKEAGKEAGKVAERDDFKFEKLSTQECINISTEFELSEPQQRLVEVNMRRRNRFLQTQEHSEKLKARRSEEPAKAGDTREETDVGTKQLPNVEAGSQGNFVKITTRDPGKRIILHAPTIPETKASTAEGSFQVRRAKKTPSQPAMTAITTLTAAARYPKAPETCQKSKMFKCPCCCQTLPAGFGTDKDLWKYCSRALFCRRGLIAK</sequence>
<feature type="region of interest" description="Disordered" evidence="1">
    <location>
        <begin position="249"/>
        <end position="276"/>
    </location>
</feature>
<feature type="region of interest" description="Disordered" evidence="1">
    <location>
        <begin position="1"/>
        <end position="24"/>
    </location>
</feature>
<comment type="caution">
    <text evidence="2">The sequence shown here is derived from an EMBL/GenBank/DDBJ whole genome shotgun (WGS) entry which is preliminary data.</text>
</comment>
<organism evidence="2 3">
    <name type="scientific">Dactylonectria macrodidyma</name>
    <dbReference type="NCBI Taxonomy" id="307937"/>
    <lineage>
        <taxon>Eukaryota</taxon>
        <taxon>Fungi</taxon>
        <taxon>Dikarya</taxon>
        <taxon>Ascomycota</taxon>
        <taxon>Pezizomycotina</taxon>
        <taxon>Sordariomycetes</taxon>
        <taxon>Hypocreomycetidae</taxon>
        <taxon>Hypocreales</taxon>
        <taxon>Nectriaceae</taxon>
        <taxon>Dactylonectria</taxon>
    </lineage>
</organism>
<reference evidence="2" key="1">
    <citation type="journal article" date="2021" name="Nat. Commun.">
        <title>Genetic determinants of endophytism in the Arabidopsis root mycobiome.</title>
        <authorList>
            <person name="Mesny F."/>
            <person name="Miyauchi S."/>
            <person name="Thiergart T."/>
            <person name="Pickel B."/>
            <person name="Atanasova L."/>
            <person name="Karlsson M."/>
            <person name="Huettel B."/>
            <person name="Barry K.W."/>
            <person name="Haridas S."/>
            <person name="Chen C."/>
            <person name="Bauer D."/>
            <person name="Andreopoulos W."/>
            <person name="Pangilinan J."/>
            <person name="LaButti K."/>
            <person name="Riley R."/>
            <person name="Lipzen A."/>
            <person name="Clum A."/>
            <person name="Drula E."/>
            <person name="Henrissat B."/>
            <person name="Kohler A."/>
            <person name="Grigoriev I.V."/>
            <person name="Martin F.M."/>
            <person name="Hacquard S."/>
        </authorList>
    </citation>
    <scope>NUCLEOTIDE SEQUENCE</scope>
    <source>
        <strain evidence="2">MPI-CAGE-AT-0147</strain>
    </source>
</reference>
<dbReference type="AlphaFoldDB" id="A0A9P9IMM4"/>
<evidence type="ECO:0000313" key="3">
    <source>
        <dbReference type="Proteomes" id="UP000738349"/>
    </source>
</evidence>
<protein>
    <submittedName>
        <fullName evidence="2">Uncharacterized protein</fullName>
    </submittedName>
</protein>
<keyword evidence="3" id="KW-1185">Reference proteome</keyword>
<dbReference type="OrthoDB" id="20872at2759"/>